<evidence type="ECO:0000259" key="1">
    <source>
        <dbReference type="Pfam" id="PF02625"/>
    </source>
</evidence>
<name>A0A449DC96_9MICO</name>
<accession>A0A449DC96</accession>
<dbReference type="EMBL" id="CAACXN010000020">
    <property type="protein sequence ID" value="VEW15191.1"/>
    <property type="molecule type" value="Genomic_DNA"/>
</dbReference>
<dbReference type="Gene3D" id="3.40.50.720">
    <property type="entry name" value="NAD(P)-binding Rossmann-like Domain"/>
    <property type="match status" value="1"/>
</dbReference>
<evidence type="ECO:0000313" key="3">
    <source>
        <dbReference type="EMBL" id="VEW15191.1"/>
    </source>
</evidence>
<dbReference type="InterPro" id="IPR014308">
    <property type="entry name" value="Xanthine_DH_XdhC"/>
</dbReference>
<dbReference type="RefSeq" id="WP_190247487.1">
    <property type="nucleotide sequence ID" value="NZ_CP065682.1"/>
</dbReference>
<organism evidence="3 4">
    <name type="scientific">Brevibacterium casei</name>
    <dbReference type="NCBI Taxonomy" id="33889"/>
    <lineage>
        <taxon>Bacteria</taxon>
        <taxon>Bacillati</taxon>
        <taxon>Actinomycetota</taxon>
        <taxon>Actinomycetes</taxon>
        <taxon>Micrococcales</taxon>
        <taxon>Brevibacteriaceae</taxon>
        <taxon>Brevibacterium</taxon>
    </lineage>
</organism>
<dbReference type="AlphaFoldDB" id="A0A449DC96"/>
<dbReference type="Pfam" id="PF13478">
    <property type="entry name" value="XdhC_C"/>
    <property type="match status" value="1"/>
</dbReference>
<evidence type="ECO:0000259" key="2">
    <source>
        <dbReference type="Pfam" id="PF13478"/>
    </source>
</evidence>
<feature type="domain" description="XdhC- CoxI" evidence="1">
    <location>
        <begin position="11"/>
        <end position="67"/>
    </location>
</feature>
<dbReference type="InterPro" id="IPR052698">
    <property type="entry name" value="MoCofactor_Util/Proc"/>
</dbReference>
<feature type="domain" description="XdhC Rossmann" evidence="2">
    <location>
        <begin position="116"/>
        <end position="263"/>
    </location>
</feature>
<gene>
    <name evidence="3" type="ORF">NCTC12391_03350</name>
</gene>
<dbReference type="InterPro" id="IPR036291">
    <property type="entry name" value="NAD(P)-bd_dom_sf"/>
</dbReference>
<proteinExistence type="predicted"/>
<dbReference type="Pfam" id="PF02625">
    <property type="entry name" value="XdhC_CoxI"/>
    <property type="match status" value="1"/>
</dbReference>
<dbReference type="NCBIfam" id="TIGR02964">
    <property type="entry name" value="xanthine_xdhC"/>
    <property type="match status" value="1"/>
</dbReference>
<dbReference type="InterPro" id="IPR027051">
    <property type="entry name" value="XdhC_Rossmann_dom"/>
</dbReference>
<dbReference type="PANTHER" id="PTHR30388:SF6">
    <property type="entry name" value="XANTHINE DEHYDROGENASE SUBUNIT A-RELATED"/>
    <property type="match status" value="1"/>
</dbReference>
<sequence>MTWMDAAAELRSARVPAVLITLASVRGHAPREAGAKMIVTADDLYGTIGGGNLEMTAVTRAREMLTGDSGDAGERLGEPEMLTLRLNDKAPAKYGRQCCGGEVALLLEPLPVPATVAIFGAGNIGLELTRILARHEIDLHVTDSRPEHLGELDRLEPPVAELSRHFAVVGEEVLTSLPPGSHVYIMTHDHAEDLHLCQAALSRGDLGTIGLIGSSAKWQRFRKALIADGHAPEVVDTISCPIGLPALTGKQPATIALSVAADLLTRLR</sequence>
<dbReference type="SUPFAM" id="SSF51735">
    <property type="entry name" value="NAD(P)-binding Rossmann-fold domains"/>
    <property type="match status" value="1"/>
</dbReference>
<protein>
    <submittedName>
        <fullName evidence="3">Xanthine dehydrogenase accessory protein XdhC</fullName>
    </submittedName>
</protein>
<dbReference type="Proteomes" id="UP000386281">
    <property type="component" value="Unassembled WGS sequence"/>
</dbReference>
<reference evidence="3 4" key="1">
    <citation type="submission" date="2019-02" db="EMBL/GenBank/DDBJ databases">
        <authorList>
            <consortium name="Pathogen Informatics"/>
        </authorList>
    </citation>
    <scope>NUCLEOTIDE SEQUENCE [LARGE SCALE GENOMIC DNA]</scope>
    <source>
        <strain evidence="3 4">3012STDY7078520</strain>
    </source>
</reference>
<evidence type="ECO:0000313" key="4">
    <source>
        <dbReference type="Proteomes" id="UP000386281"/>
    </source>
</evidence>
<dbReference type="PANTHER" id="PTHR30388">
    <property type="entry name" value="ALDEHYDE OXIDOREDUCTASE MOLYBDENUM COFACTOR ASSEMBLY PROTEIN"/>
    <property type="match status" value="1"/>
</dbReference>
<dbReference type="InterPro" id="IPR003777">
    <property type="entry name" value="XdhC_CoxI"/>
</dbReference>